<keyword evidence="4" id="KW-1185">Reference proteome</keyword>
<organism evidence="3 4">
    <name type="scientific">Cognatiyoonia sediminum</name>
    <dbReference type="NCBI Taxonomy" id="1508389"/>
    <lineage>
        <taxon>Bacteria</taxon>
        <taxon>Pseudomonadati</taxon>
        <taxon>Pseudomonadota</taxon>
        <taxon>Alphaproteobacteria</taxon>
        <taxon>Rhodobacterales</taxon>
        <taxon>Paracoccaceae</taxon>
        <taxon>Cognatiyoonia</taxon>
    </lineage>
</organism>
<evidence type="ECO:0000259" key="2">
    <source>
        <dbReference type="Pfam" id="PF26604"/>
    </source>
</evidence>
<evidence type="ECO:0000313" key="3">
    <source>
        <dbReference type="EMBL" id="SHH37510.1"/>
    </source>
</evidence>
<evidence type="ECO:0000313" key="4">
    <source>
        <dbReference type="Proteomes" id="UP000184074"/>
    </source>
</evidence>
<dbReference type="Proteomes" id="UP000184074">
    <property type="component" value="Unassembled WGS sequence"/>
</dbReference>
<proteinExistence type="predicted"/>
<keyword evidence="1" id="KW-1133">Transmembrane helix</keyword>
<dbReference type="RefSeq" id="WP_072902543.1">
    <property type="nucleotide sequence ID" value="NZ_FQXB01000006.1"/>
</dbReference>
<keyword evidence="1" id="KW-0812">Transmembrane</keyword>
<feature type="transmembrane region" description="Helical" evidence="1">
    <location>
        <begin position="12"/>
        <end position="31"/>
    </location>
</feature>
<gene>
    <name evidence="3" type="ORF">SAMN05444003_2952</name>
</gene>
<dbReference type="STRING" id="1508389.SAMN05444003_2952"/>
<name>A0A1M5SGF1_9RHOB</name>
<dbReference type="NCBIfam" id="NF047864">
    <property type="entry name" value="CBU_0592_membra"/>
    <property type="match status" value="1"/>
</dbReference>
<reference evidence="3 4" key="1">
    <citation type="submission" date="2016-11" db="EMBL/GenBank/DDBJ databases">
        <authorList>
            <person name="Jaros S."/>
            <person name="Januszkiewicz K."/>
            <person name="Wedrychowicz H."/>
        </authorList>
    </citation>
    <scope>NUCLEOTIDE SEQUENCE [LARGE SCALE GENOMIC DNA]</scope>
    <source>
        <strain evidence="3 4">DSM 28715</strain>
    </source>
</reference>
<dbReference type="EMBL" id="FQXB01000006">
    <property type="protein sequence ID" value="SHH37510.1"/>
    <property type="molecule type" value="Genomic_DNA"/>
</dbReference>
<protein>
    <recommendedName>
        <fullName evidence="2">CBU-0592-like domain-containing protein</fullName>
    </recommendedName>
</protein>
<dbReference type="Pfam" id="PF26604">
    <property type="entry name" value="CBU_0592"/>
    <property type="match status" value="1"/>
</dbReference>
<feature type="domain" description="CBU-0592-like" evidence="2">
    <location>
        <begin position="10"/>
        <end position="82"/>
    </location>
</feature>
<dbReference type="AlphaFoldDB" id="A0A1M5SGF1"/>
<accession>A0A1M5SGF1</accession>
<sequence>MTLPADVSLFEVIGVTGFVLYVINYGLLTIGKLTSQQAGYFNLNWLAATFVLIGLMSSFNLASALIQVFWIVISSWGIYVRFGKKAGNSTDTLVQSVA</sequence>
<evidence type="ECO:0000256" key="1">
    <source>
        <dbReference type="SAM" id="Phobius"/>
    </source>
</evidence>
<dbReference type="InterPro" id="IPR058058">
    <property type="entry name" value="CBU_0592-like"/>
</dbReference>
<keyword evidence="1" id="KW-0472">Membrane</keyword>
<dbReference type="OrthoDB" id="7273604at2"/>